<dbReference type="InterPro" id="IPR015991">
    <property type="entry name" value="TatD/YcfH-like"/>
</dbReference>
<dbReference type="FunFam" id="3.20.20.140:FF:000005">
    <property type="entry name" value="TatD family hydrolase"/>
    <property type="match status" value="1"/>
</dbReference>
<feature type="binding site" evidence="4">
    <location>
        <position position="95"/>
    </location>
    <ligand>
        <name>a divalent metal cation</name>
        <dbReference type="ChEBI" id="CHEBI:60240"/>
        <label>1</label>
    </ligand>
</feature>
<evidence type="ECO:0000256" key="2">
    <source>
        <dbReference type="ARBA" id="ARBA00022723"/>
    </source>
</evidence>
<dbReference type="InterPro" id="IPR001130">
    <property type="entry name" value="TatD-like"/>
</dbReference>
<feature type="binding site" evidence="4">
    <location>
        <position position="138"/>
    </location>
    <ligand>
        <name>a divalent metal cation</name>
        <dbReference type="ChEBI" id="CHEBI:60240"/>
        <label>2</label>
    </ligand>
</feature>
<dbReference type="NCBIfam" id="TIGR00010">
    <property type="entry name" value="YchF/TatD family DNA exonuclease"/>
    <property type="match status" value="1"/>
</dbReference>
<dbReference type="Gene3D" id="3.20.20.140">
    <property type="entry name" value="Metal-dependent hydrolases"/>
    <property type="match status" value="1"/>
</dbReference>
<dbReference type="PANTHER" id="PTHR46124:SF2">
    <property type="entry name" value="D-AMINOACYL-TRNA DEACYLASE"/>
    <property type="match status" value="1"/>
</dbReference>
<gene>
    <name evidence="5" type="ORF">GCM10007047_09810</name>
</gene>
<dbReference type="GO" id="GO:0046872">
    <property type="term" value="F:metal ion binding"/>
    <property type="evidence" value="ECO:0007669"/>
    <property type="project" value="UniProtKB-KW"/>
</dbReference>
<feature type="binding site" evidence="4">
    <location>
        <position position="163"/>
    </location>
    <ligand>
        <name>a divalent metal cation</name>
        <dbReference type="ChEBI" id="CHEBI:60240"/>
        <label>2</label>
    </ligand>
</feature>
<feature type="binding site" evidence="4">
    <location>
        <position position="213"/>
    </location>
    <ligand>
        <name>a divalent metal cation</name>
        <dbReference type="ChEBI" id="CHEBI:60240"/>
        <label>1</label>
    </ligand>
</feature>
<dbReference type="InterPro" id="IPR032466">
    <property type="entry name" value="Metal_Hydrolase"/>
</dbReference>
<comment type="similarity">
    <text evidence="1">Belongs to the metallo-dependent hydrolases superfamily. TatD-type hydrolase family.</text>
</comment>
<reference evidence="5" key="1">
    <citation type="journal article" date="2014" name="Int. J. Syst. Evol. Microbiol.">
        <title>Complete genome sequence of Corynebacterium casei LMG S-19264T (=DSM 44701T), isolated from a smear-ripened cheese.</title>
        <authorList>
            <consortium name="US DOE Joint Genome Institute (JGI-PGF)"/>
            <person name="Walter F."/>
            <person name="Albersmeier A."/>
            <person name="Kalinowski J."/>
            <person name="Ruckert C."/>
        </authorList>
    </citation>
    <scope>NUCLEOTIDE SEQUENCE</scope>
    <source>
        <strain evidence="5">KCTC 12870</strain>
    </source>
</reference>
<protein>
    <submittedName>
        <fullName evidence="5">Uncharacterized protein</fullName>
    </submittedName>
</protein>
<evidence type="ECO:0000256" key="1">
    <source>
        <dbReference type="ARBA" id="ARBA00009275"/>
    </source>
</evidence>
<evidence type="ECO:0000313" key="5">
    <source>
        <dbReference type="EMBL" id="GHB96110.1"/>
    </source>
</evidence>
<evidence type="ECO:0000313" key="6">
    <source>
        <dbReference type="Proteomes" id="UP000642829"/>
    </source>
</evidence>
<reference evidence="5" key="2">
    <citation type="submission" date="2020-09" db="EMBL/GenBank/DDBJ databases">
        <authorList>
            <person name="Sun Q."/>
            <person name="Kim S."/>
        </authorList>
    </citation>
    <scope>NUCLEOTIDE SEQUENCE</scope>
    <source>
        <strain evidence="5">KCTC 12870</strain>
    </source>
</reference>
<dbReference type="SUPFAM" id="SSF51556">
    <property type="entry name" value="Metallo-dependent hydrolases"/>
    <property type="match status" value="1"/>
</dbReference>
<accession>A0A8J3DFP7</accession>
<feature type="binding site" evidence="4">
    <location>
        <position position="7"/>
    </location>
    <ligand>
        <name>a divalent metal cation</name>
        <dbReference type="ChEBI" id="CHEBI:60240"/>
        <label>1</label>
    </ligand>
</feature>
<keyword evidence="6" id="KW-1185">Reference proteome</keyword>
<dbReference type="PROSITE" id="PS01090">
    <property type="entry name" value="TATD_2"/>
    <property type="match status" value="1"/>
</dbReference>
<dbReference type="PIRSF" id="PIRSF005902">
    <property type="entry name" value="DNase_TatD"/>
    <property type="match status" value="1"/>
</dbReference>
<dbReference type="RefSeq" id="WP_189512452.1">
    <property type="nucleotide sequence ID" value="NZ_BMXG01000005.1"/>
</dbReference>
<evidence type="ECO:0000256" key="3">
    <source>
        <dbReference type="ARBA" id="ARBA00022801"/>
    </source>
</evidence>
<dbReference type="Proteomes" id="UP000642829">
    <property type="component" value="Unassembled WGS sequence"/>
</dbReference>
<proteinExistence type="inferred from homology"/>
<dbReference type="AlphaFoldDB" id="A0A8J3DFP7"/>
<name>A0A8J3DFP7_9BACT</name>
<feature type="binding site" evidence="4">
    <location>
        <position position="9"/>
    </location>
    <ligand>
        <name>a divalent metal cation</name>
        <dbReference type="ChEBI" id="CHEBI:60240"/>
        <label>1</label>
    </ligand>
</feature>
<dbReference type="CDD" id="cd01310">
    <property type="entry name" value="TatD_DNAse"/>
    <property type="match status" value="1"/>
</dbReference>
<keyword evidence="3" id="KW-0378">Hydrolase</keyword>
<keyword evidence="2 4" id="KW-0479">Metal-binding</keyword>
<dbReference type="GO" id="GO:0004536">
    <property type="term" value="F:DNA nuclease activity"/>
    <property type="evidence" value="ECO:0007669"/>
    <property type="project" value="InterPro"/>
</dbReference>
<dbReference type="InterPro" id="IPR018228">
    <property type="entry name" value="DNase_TatD-rel_CS"/>
</dbReference>
<dbReference type="GO" id="GO:0005829">
    <property type="term" value="C:cytosol"/>
    <property type="evidence" value="ECO:0007669"/>
    <property type="project" value="TreeGrafter"/>
</dbReference>
<evidence type="ECO:0000256" key="4">
    <source>
        <dbReference type="PIRSR" id="PIRSR005902-1"/>
    </source>
</evidence>
<dbReference type="GO" id="GO:0016788">
    <property type="term" value="F:hydrolase activity, acting on ester bonds"/>
    <property type="evidence" value="ECO:0007669"/>
    <property type="project" value="InterPro"/>
</dbReference>
<organism evidence="5 6">
    <name type="scientific">Cerasicoccus arenae</name>
    <dbReference type="NCBI Taxonomy" id="424488"/>
    <lineage>
        <taxon>Bacteria</taxon>
        <taxon>Pseudomonadati</taxon>
        <taxon>Verrucomicrobiota</taxon>
        <taxon>Opitutia</taxon>
        <taxon>Puniceicoccales</taxon>
        <taxon>Cerasicoccaceae</taxon>
        <taxon>Cerasicoccus</taxon>
    </lineage>
</organism>
<dbReference type="Pfam" id="PF01026">
    <property type="entry name" value="TatD_DNase"/>
    <property type="match status" value="1"/>
</dbReference>
<comment type="caution">
    <text evidence="5">The sequence shown here is derived from an EMBL/GenBank/DDBJ whole genome shotgun (WGS) entry which is preliminary data.</text>
</comment>
<dbReference type="EMBL" id="BMXG01000005">
    <property type="protein sequence ID" value="GHB96110.1"/>
    <property type="molecule type" value="Genomic_DNA"/>
</dbReference>
<sequence>MDLIDSHCHLEKFHLRGEVDAVLARAAEAGVSRVITVGTSLDDWALYHKLACKHPGRVYWTAGLHPCSVDEGWRDQVAALSTFFTNDPSPVALGEIGLDNFHLPKYPDEAAELKKHQANAFRAQLDLALQFDMPIVVHSRNAFDETMAILEEKQFPGERVVFHCFAEGADEMRRLNAYGGRGSFTGVVTYKKADNVREALFVQGAEKAMVETDAPYLAPDPHRGKECEPAFVRFTAERSAALLGLSLEDFAAQATRNTEAFFGLV</sequence>
<dbReference type="PANTHER" id="PTHR46124">
    <property type="entry name" value="D-AMINOACYL-TRNA DEACYLASE"/>
    <property type="match status" value="1"/>
</dbReference>